<dbReference type="Proteomes" id="UP000050975">
    <property type="component" value="Unassembled WGS sequence"/>
</dbReference>
<name>A0A0S8JXS3_UNCW3</name>
<accession>A0A0S8JXS3</accession>
<proteinExistence type="predicted"/>
<dbReference type="AlphaFoldDB" id="A0A0S8JXS3"/>
<organism evidence="1 2">
    <name type="scientific">candidate division WOR_3 bacterium SM1_77</name>
    <dbReference type="NCBI Taxonomy" id="1703778"/>
    <lineage>
        <taxon>Bacteria</taxon>
        <taxon>Bacteria division WOR-3</taxon>
    </lineage>
</organism>
<protein>
    <submittedName>
        <fullName evidence="1">Uncharacterized protein</fullName>
    </submittedName>
</protein>
<evidence type="ECO:0000313" key="1">
    <source>
        <dbReference type="EMBL" id="KPL13707.1"/>
    </source>
</evidence>
<comment type="caution">
    <text evidence="1">The sequence shown here is derived from an EMBL/GenBank/DDBJ whole genome shotgun (WGS) entry which is preliminary data.</text>
</comment>
<reference evidence="1 2" key="1">
    <citation type="journal article" date="2015" name="Microbiome">
        <title>Genomic resolution of linkages in carbon, nitrogen, and sulfur cycling among widespread estuary sediment bacteria.</title>
        <authorList>
            <person name="Baker B.J."/>
            <person name="Lazar C.S."/>
            <person name="Teske A.P."/>
            <person name="Dick G.J."/>
        </authorList>
    </citation>
    <scope>NUCLEOTIDE SEQUENCE [LARGE SCALE GENOMIC DNA]</scope>
    <source>
        <strain evidence="1">SM1_77</strain>
    </source>
</reference>
<sequence length="75" mass="8642">MKINTGCWVDGCKRFDPEDEDGVDIKHDREWRGLTYDELVDVYLSVSGNDWCLGGMENAEVLYEAIEAKLKEKNK</sequence>
<gene>
    <name evidence="1" type="ORF">AMJ74_04815</name>
</gene>
<evidence type="ECO:0000313" key="2">
    <source>
        <dbReference type="Proteomes" id="UP000050975"/>
    </source>
</evidence>
<dbReference type="EMBL" id="LJVE01000089">
    <property type="protein sequence ID" value="KPL13707.1"/>
    <property type="molecule type" value="Genomic_DNA"/>
</dbReference>